<accession>A0A7Z6UKK9</accession>
<feature type="region of interest" description="Disordered" evidence="1">
    <location>
        <begin position="48"/>
        <end position="68"/>
    </location>
</feature>
<evidence type="ECO:0000313" key="3">
    <source>
        <dbReference type="Proteomes" id="UP000281806"/>
    </source>
</evidence>
<reference evidence="2 3" key="1">
    <citation type="submission" date="2018-08" db="EMBL/GenBank/DDBJ databases">
        <title>Recombination of ecologically and evolutionarily significant loci maintains genetic cohesion in the Pseudomonas syringae species complex.</title>
        <authorList>
            <person name="Dillon M."/>
            <person name="Thakur S."/>
            <person name="Almeida R.N.D."/>
            <person name="Weir B.S."/>
            <person name="Guttman D.S."/>
        </authorList>
    </citation>
    <scope>NUCLEOTIDE SEQUENCE [LARGE SCALE GENOMIC DNA]</scope>
    <source>
        <strain evidence="2 3">ICMP 19198</strain>
    </source>
</reference>
<dbReference type="AlphaFoldDB" id="A0A7Z6UKK9"/>
<name>A0A7Z6UKK9_PSESF</name>
<comment type="caution">
    <text evidence="2">The sequence shown here is derived from an EMBL/GenBank/DDBJ whole genome shotgun (WGS) entry which is preliminary data.</text>
</comment>
<evidence type="ECO:0000313" key="2">
    <source>
        <dbReference type="EMBL" id="RMR58581.1"/>
    </source>
</evidence>
<sequence length="85" mass="9260">MTIVPTLRVDTQLVTLRVTSVLPHNIHALRAAAARAVLFNRDGTDDAECDLSDRAKEPDEVGPETGARGFAYFGPIKVSRRGAKR</sequence>
<dbReference type="EMBL" id="RBRZ01000049">
    <property type="protein sequence ID" value="RMR58581.1"/>
    <property type="molecule type" value="Genomic_DNA"/>
</dbReference>
<proteinExistence type="predicted"/>
<evidence type="ECO:0000256" key="1">
    <source>
        <dbReference type="SAM" id="MobiDB-lite"/>
    </source>
</evidence>
<organism evidence="2 3">
    <name type="scientific">Pseudomonas syringae pv. actinidiae</name>
    <dbReference type="NCBI Taxonomy" id="103796"/>
    <lineage>
        <taxon>Bacteria</taxon>
        <taxon>Pseudomonadati</taxon>
        <taxon>Pseudomonadota</taxon>
        <taxon>Gammaproteobacteria</taxon>
        <taxon>Pseudomonadales</taxon>
        <taxon>Pseudomonadaceae</taxon>
        <taxon>Pseudomonas</taxon>
        <taxon>Pseudomonas syringae</taxon>
    </lineage>
</organism>
<dbReference type="Proteomes" id="UP000281806">
    <property type="component" value="Unassembled WGS sequence"/>
</dbReference>
<protein>
    <submittedName>
        <fullName evidence="2">Uncharacterized protein</fullName>
    </submittedName>
</protein>
<gene>
    <name evidence="2" type="ORF">ALP83_101165</name>
</gene>